<evidence type="ECO:0000256" key="1">
    <source>
        <dbReference type="SAM" id="MobiDB-lite"/>
    </source>
</evidence>
<feature type="compositionally biased region" description="Acidic residues" evidence="1">
    <location>
        <begin position="203"/>
        <end position="212"/>
    </location>
</feature>
<evidence type="ECO:0000313" key="2">
    <source>
        <dbReference type="EMBL" id="QNE20347.1"/>
    </source>
</evidence>
<name>A0A7G6X282_9ACTN</name>
<feature type="region of interest" description="Disordered" evidence="1">
    <location>
        <begin position="36"/>
        <end position="59"/>
    </location>
</feature>
<dbReference type="Proteomes" id="UP000515563">
    <property type="component" value="Chromosome"/>
</dbReference>
<protein>
    <recommendedName>
        <fullName evidence="4">DUF4245 domain-containing protein</fullName>
    </recommendedName>
</protein>
<feature type="region of interest" description="Disordered" evidence="1">
    <location>
        <begin position="192"/>
        <end position="212"/>
    </location>
</feature>
<feature type="compositionally biased region" description="Low complexity" evidence="1">
    <location>
        <begin position="38"/>
        <end position="54"/>
    </location>
</feature>
<dbReference type="EMBL" id="CP043661">
    <property type="protein sequence ID" value="QNE20347.1"/>
    <property type="molecule type" value="Genomic_DNA"/>
</dbReference>
<sequence>MLTPRHQALLATLAGMTVGMAVFGAVLAIHHNGDDTAARSVSTPTTAPSTPGPTDGLQAGSLRYVSQTFGTDKAPVTAEVPEGWASSQTGARPRFADPTGVWQIRFDTRGSKQTPDALVTARANSIDEQDLNVISSTDGTLIYTYVDKVRGPRMGLSRWLPADGGKRSAIEITVGGRPQDQDALKAVLDHATDTLQLPPQDAGDGDGDERPN</sequence>
<gene>
    <name evidence="2" type="ORF">F1D05_23620</name>
</gene>
<evidence type="ECO:0008006" key="4">
    <source>
        <dbReference type="Google" id="ProtNLM"/>
    </source>
</evidence>
<keyword evidence="3" id="KW-1185">Reference proteome</keyword>
<evidence type="ECO:0000313" key="3">
    <source>
        <dbReference type="Proteomes" id="UP000515563"/>
    </source>
</evidence>
<reference evidence="2 3" key="2">
    <citation type="journal article" date="2020" name="Microbiol. Resour. Announc.">
        <title>Antarctic desert soil bacteria exhibit high novel natural product potential, evaluated through long-read genome sequencing and comparative genomics.</title>
        <authorList>
            <person name="Benaud N."/>
            <person name="Edwards R.J."/>
            <person name="Amos T.G."/>
            <person name="D'Agostino P.M."/>
            <person name="Gutierrez-Chavez C."/>
            <person name="Montgomery K."/>
            <person name="Nicetic I."/>
            <person name="Ferrari B.C."/>
        </authorList>
    </citation>
    <scope>NUCLEOTIDE SEQUENCE [LARGE SCALE GENOMIC DNA]</scope>
    <source>
        <strain evidence="2 3">SPB151</strain>
    </source>
</reference>
<reference evidence="3" key="1">
    <citation type="submission" date="2019-09" db="EMBL/GenBank/DDBJ databases">
        <title>Antimicrobial potential of Antarctic Bacteria.</title>
        <authorList>
            <person name="Benaud N."/>
            <person name="Edwards R.J."/>
            <person name="Ferrari B.C."/>
        </authorList>
    </citation>
    <scope>NUCLEOTIDE SEQUENCE [LARGE SCALE GENOMIC DNA]</scope>
    <source>
        <strain evidence="3">SPB151</strain>
    </source>
</reference>
<accession>A0A7G6X282</accession>
<dbReference type="KEGG" id="kqi:F1D05_23620"/>
<proteinExistence type="predicted"/>
<organism evidence="2 3">
    <name type="scientific">Kribbella qitaiheensis</name>
    <dbReference type="NCBI Taxonomy" id="1544730"/>
    <lineage>
        <taxon>Bacteria</taxon>
        <taxon>Bacillati</taxon>
        <taxon>Actinomycetota</taxon>
        <taxon>Actinomycetes</taxon>
        <taxon>Propionibacteriales</taxon>
        <taxon>Kribbellaceae</taxon>
        <taxon>Kribbella</taxon>
    </lineage>
</organism>
<dbReference type="RefSeq" id="WP_185442523.1">
    <property type="nucleotide sequence ID" value="NZ_CP043661.1"/>
</dbReference>
<dbReference type="AlphaFoldDB" id="A0A7G6X282"/>